<keyword evidence="2" id="KW-0768">Sushi</keyword>
<dbReference type="Pfam" id="PF01033">
    <property type="entry name" value="Somatomedin_B"/>
    <property type="match status" value="1"/>
</dbReference>
<feature type="domain" description="Sushi" evidence="6">
    <location>
        <begin position="78"/>
        <end position="132"/>
    </location>
</feature>
<evidence type="ECO:0000313" key="9">
    <source>
        <dbReference type="RefSeq" id="XP_011298599.1"/>
    </source>
</evidence>
<dbReference type="PANTHER" id="PTHR23282">
    <property type="entry name" value="APICAL ENDOSOMAL GLYCOPROTEIN PRECURSOR"/>
    <property type="match status" value="1"/>
</dbReference>
<dbReference type="GO" id="GO:0016020">
    <property type="term" value="C:membrane"/>
    <property type="evidence" value="ECO:0007669"/>
    <property type="project" value="InterPro"/>
</dbReference>
<dbReference type="SUPFAM" id="SSF57535">
    <property type="entry name" value="Complement control module/SCR domain"/>
    <property type="match status" value="2"/>
</dbReference>
<evidence type="ECO:0000256" key="1">
    <source>
        <dbReference type="ARBA" id="ARBA00023157"/>
    </source>
</evidence>
<dbReference type="InterPro" id="IPR035976">
    <property type="entry name" value="Sushi/SCR/CCP_sf"/>
</dbReference>
<evidence type="ECO:0000256" key="4">
    <source>
        <dbReference type="SAM" id="SignalP"/>
    </source>
</evidence>
<keyword evidence="3" id="KW-0812">Transmembrane</keyword>
<keyword evidence="4" id="KW-0732">Signal</keyword>
<gene>
    <name evidence="9" type="primary">LOC105263828</name>
</gene>
<dbReference type="Pfam" id="PF00084">
    <property type="entry name" value="Sushi"/>
    <property type="match status" value="2"/>
</dbReference>
<dbReference type="SMART" id="SM00201">
    <property type="entry name" value="SO"/>
    <property type="match status" value="1"/>
</dbReference>
<dbReference type="Pfam" id="PF00629">
    <property type="entry name" value="MAM"/>
    <property type="match status" value="1"/>
</dbReference>
<evidence type="ECO:0000259" key="6">
    <source>
        <dbReference type="PROSITE" id="PS50923"/>
    </source>
</evidence>
<dbReference type="Gene3D" id="2.10.70.10">
    <property type="entry name" value="Complement Module, domain 1"/>
    <property type="match status" value="2"/>
</dbReference>
<evidence type="ECO:0000256" key="2">
    <source>
        <dbReference type="PROSITE-ProRule" id="PRU00302"/>
    </source>
</evidence>
<organism evidence="8 9">
    <name type="scientific">Fopius arisanus</name>
    <dbReference type="NCBI Taxonomy" id="64838"/>
    <lineage>
        <taxon>Eukaryota</taxon>
        <taxon>Metazoa</taxon>
        <taxon>Ecdysozoa</taxon>
        <taxon>Arthropoda</taxon>
        <taxon>Hexapoda</taxon>
        <taxon>Insecta</taxon>
        <taxon>Pterygota</taxon>
        <taxon>Neoptera</taxon>
        <taxon>Endopterygota</taxon>
        <taxon>Hymenoptera</taxon>
        <taxon>Apocrita</taxon>
        <taxon>Ichneumonoidea</taxon>
        <taxon>Braconidae</taxon>
        <taxon>Opiinae</taxon>
        <taxon>Fopius</taxon>
    </lineage>
</organism>
<comment type="caution">
    <text evidence="2">Lacks conserved residue(s) required for the propagation of feature annotation.</text>
</comment>
<protein>
    <submittedName>
        <fullName evidence="9">Uncharacterized protein</fullName>
    </submittedName>
</protein>
<name>A0A9R1SWT4_9HYME</name>
<keyword evidence="8" id="KW-1185">Reference proteome</keyword>
<dbReference type="KEGG" id="fas:105263828"/>
<dbReference type="SMART" id="SM00137">
    <property type="entry name" value="MAM"/>
    <property type="match status" value="1"/>
</dbReference>
<dbReference type="SUPFAM" id="SSF49899">
    <property type="entry name" value="Concanavalin A-like lectins/glucanases"/>
    <property type="match status" value="1"/>
</dbReference>
<dbReference type="Gene3D" id="4.10.410.20">
    <property type="match status" value="1"/>
</dbReference>
<feature type="domain" description="MAM" evidence="5">
    <location>
        <begin position="139"/>
        <end position="308"/>
    </location>
</feature>
<dbReference type="SMART" id="SM00032">
    <property type="entry name" value="CCP"/>
    <property type="match status" value="2"/>
</dbReference>
<evidence type="ECO:0000259" key="7">
    <source>
        <dbReference type="PROSITE" id="PS50958"/>
    </source>
</evidence>
<dbReference type="PROSITE" id="PS50060">
    <property type="entry name" value="MAM_2"/>
    <property type="match status" value="1"/>
</dbReference>
<dbReference type="SUPFAM" id="SSF90188">
    <property type="entry name" value="Somatomedin B domain"/>
    <property type="match status" value="1"/>
</dbReference>
<keyword evidence="1" id="KW-1015">Disulfide bond</keyword>
<reference evidence="9" key="1">
    <citation type="submission" date="2025-08" db="UniProtKB">
        <authorList>
            <consortium name="RefSeq"/>
        </authorList>
    </citation>
    <scope>IDENTIFICATION</scope>
    <source>
        <strain evidence="9">USDA-PBARC FA_bdor</strain>
        <tissue evidence="9">Whole organism</tissue>
    </source>
</reference>
<dbReference type="PROSITE" id="PS50958">
    <property type="entry name" value="SMB_2"/>
    <property type="match status" value="1"/>
</dbReference>
<dbReference type="InterPro" id="IPR000436">
    <property type="entry name" value="Sushi_SCR_CCP_dom"/>
</dbReference>
<feature type="chain" id="PRO_5040402221" evidence="4">
    <location>
        <begin position="17"/>
        <end position="545"/>
    </location>
</feature>
<feature type="transmembrane region" description="Helical" evidence="3">
    <location>
        <begin position="478"/>
        <end position="499"/>
    </location>
</feature>
<evidence type="ECO:0000259" key="5">
    <source>
        <dbReference type="PROSITE" id="PS50060"/>
    </source>
</evidence>
<keyword evidence="3" id="KW-1133">Transmembrane helix</keyword>
<dbReference type="GeneID" id="105263828"/>
<dbReference type="CDD" id="cd00033">
    <property type="entry name" value="CCP"/>
    <property type="match status" value="2"/>
</dbReference>
<dbReference type="AlphaFoldDB" id="A0A9R1SWT4"/>
<dbReference type="RefSeq" id="XP_011298599.1">
    <property type="nucleotide sequence ID" value="XM_011300297.1"/>
</dbReference>
<keyword evidence="3" id="KW-0472">Membrane</keyword>
<dbReference type="CDD" id="cd06263">
    <property type="entry name" value="MAM"/>
    <property type="match status" value="1"/>
</dbReference>
<feature type="domain" description="Sushi" evidence="6">
    <location>
        <begin position="24"/>
        <end position="77"/>
    </location>
</feature>
<dbReference type="OrthoDB" id="6107927at2759"/>
<dbReference type="InterPro" id="IPR001212">
    <property type="entry name" value="Somatomedin_B_dom"/>
</dbReference>
<feature type="domain" description="SMB" evidence="7">
    <location>
        <begin position="333"/>
        <end position="385"/>
    </location>
</feature>
<evidence type="ECO:0000313" key="8">
    <source>
        <dbReference type="Proteomes" id="UP000694866"/>
    </source>
</evidence>
<sequence>MKYFLILLLAVLEVVANGPWNVSLRCPSVSLKNGRVQIRKRGKTIRFKCLEGFTLVGDRYSYCIQGKWDTALPICVNAGCPKLPSPNHAFVANKYNGAILIYFCEPGYILVGSSEIYCNGKQWNGTAPFCRDTTLTAPTKCDFETPDLCWWTQDPKHDFDWTRHNFQTPSWHIGTGPTHDHTLGPGNDGYYLYIEASGRLINDTARIMSPLYNASLTDSGCFSFWYHMYGATIGTLRIYIKFESNPDNPQVMFERNRNQGNHWLHGIFNLPKSHDNFQIIIEGVRGTSYVSDLAIDDIAILQGEECLNAEKTTDEVTVTSVTAEDDQIEIINAQQSCQGRCGGNTTGTWTTIIPSTSPDACHCSFDCADNSTCCPDFAEYCILATTDDPNNSSDSKDEFSIQYNNVSTSVEPKDELEPYTTKSTKSISSVTNKITIHHETPFATTRTSSLAPTTETHLVMEHVMEHVQSVATLSLSELLSIIIGVVVLGTIVIVIVFIMRRRKSYVSGRKCSKGSGLSEDSDVRFLTSDEILDFNLARPVESDEP</sequence>
<dbReference type="PROSITE" id="PS50923">
    <property type="entry name" value="SUSHI"/>
    <property type="match status" value="2"/>
</dbReference>
<dbReference type="InterPro" id="IPR000998">
    <property type="entry name" value="MAM_dom"/>
</dbReference>
<dbReference type="InterPro" id="IPR013320">
    <property type="entry name" value="ConA-like_dom_sf"/>
</dbReference>
<feature type="signal peptide" evidence="4">
    <location>
        <begin position="1"/>
        <end position="16"/>
    </location>
</feature>
<dbReference type="Gene3D" id="2.60.120.200">
    <property type="match status" value="1"/>
</dbReference>
<dbReference type="Proteomes" id="UP000694866">
    <property type="component" value="Unplaced"/>
</dbReference>
<accession>A0A9R1SWT4</accession>
<dbReference type="InterPro" id="IPR036024">
    <property type="entry name" value="Somatomedin_B-like_dom_sf"/>
</dbReference>
<proteinExistence type="predicted"/>
<evidence type="ECO:0000256" key="3">
    <source>
        <dbReference type="SAM" id="Phobius"/>
    </source>
</evidence>
<dbReference type="PANTHER" id="PTHR23282:SF101">
    <property type="entry name" value="MAM DOMAIN-CONTAINING PROTEIN"/>
    <property type="match status" value="1"/>
</dbReference>
<dbReference type="InterPro" id="IPR051560">
    <property type="entry name" value="MAM_domain-containing"/>
</dbReference>
<dbReference type="PROSITE" id="PS00524">
    <property type="entry name" value="SMB_1"/>
    <property type="match status" value="1"/>
</dbReference>